<dbReference type="EMBL" id="JAGEUA010000002">
    <property type="protein sequence ID" value="KAL1006360.1"/>
    <property type="molecule type" value="Genomic_DNA"/>
</dbReference>
<proteinExistence type="inferred from homology"/>
<dbReference type="SMART" id="SM00338">
    <property type="entry name" value="BRLZ"/>
    <property type="match status" value="1"/>
</dbReference>
<organism evidence="3 4">
    <name type="scientific">Umbra pygmaea</name>
    <name type="common">Eastern mudminnow</name>
    <dbReference type="NCBI Taxonomy" id="75934"/>
    <lineage>
        <taxon>Eukaryota</taxon>
        <taxon>Metazoa</taxon>
        <taxon>Chordata</taxon>
        <taxon>Craniata</taxon>
        <taxon>Vertebrata</taxon>
        <taxon>Euteleostomi</taxon>
        <taxon>Actinopterygii</taxon>
        <taxon>Neopterygii</taxon>
        <taxon>Teleostei</taxon>
        <taxon>Protacanthopterygii</taxon>
        <taxon>Esociformes</taxon>
        <taxon>Umbridae</taxon>
        <taxon>Umbra</taxon>
    </lineage>
</organism>
<evidence type="ECO:0000259" key="2">
    <source>
        <dbReference type="PROSITE" id="PS50217"/>
    </source>
</evidence>
<protein>
    <recommendedName>
        <fullName evidence="2">BZIP domain-containing protein</fullName>
    </recommendedName>
</protein>
<dbReference type="PANTHER" id="PTHR23334:SF62">
    <property type="entry name" value="CCAAT_ENHANCER BINDING PROTEIN (C_EBP) 1"/>
    <property type="match status" value="1"/>
</dbReference>
<dbReference type="Proteomes" id="UP001557470">
    <property type="component" value="Unassembled WGS sequence"/>
</dbReference>
<dbReference type="SUPFAM" id="SSF57959">
    <property type="entry name" value="Leucine zipper domain"/>
    <property type="match status" value="1"/>
</dbReference>
<dbReference type="Gene3D" id="1.20.5.170">
    <property type="match status" value="1"/>
</dbReference>
<dbReference type="InterPro" id="IPR004827">
    <property type="entry name" value="bZIP"/>
</dbReference>
<feature type="domain" description="BZIP" evidence="2">
    <location>
        <begin position="163"/>
        <end position="226"/>
    </location>
</feature>
<dbReference type="PANTHER" id="PTHR23334">
    <property type="entry name" value="CCAAT/ENHANCER BINDING PROTEIN"/>
    <property type="match status" value="1"/>
</dbReference>
<evidence type="ECO:0000256" key="1">
    <source>
        <dbReference type="ARBA" id="ARBA00006951"/>
    </source>
</evidence>
<evidence type="ECO:0000313" key="3">
    <source>
        <dbReference type="EMBL" id="KAL1006360.1"/>
    </source>
</evidence>
<evidence type="ECO:0000313" key="4">
    <source>
        <dbReference type="Proteomes" id="UP001557470"/>
    </source>
</evidence>
<dbReference type="InterPro" id="IPR046347">
    <property type="entry name" value="bZIP_sf"/>
</dbReference>
<comment type="caution">
    <text evidence="3">The sequence shown here is derived from an EMBL/GenBank/DDBJ whole genome shotgun (WGS) entry which is preliminary data.</text>
</comment>
<name>A0ABD0XC73_UMBPY</name>
<gene>
    <name evidence="3" type="ORF">UPYG_G00071340</name>
</gene>
<dbReference type="PROSITE" id="PS50217">
    <property type="entry name" value="BZIP"/>
    <property type="match status" value="1"/>
</dbReference>
<sequence>MVVHLCAETLREELRKTAKGLQQNTDTEMSASQSSVIQEYSPTASVAYTTFSHTPTHTTTTLVMNGDPSTMMPLSNHMSHMDCMPYSQSPEIQGVVRTGSNRMTEQMMGLPYLSYTPCINTASTESASQQSHMLQQEFSSFLLPHPPGALRNPLQKRGLTKDTMEYRMRRERNNIAVRKSRDKARRRIQLTQQRALQLQEENYRLQVLIGQLTQELDTLKNILSQRHLRPRGENAAMEESC</sequence>
<keyword evidence="4" id="KW-1185">Reference proteome</keyword>
<dbReference type="InterPro" id="IPR031106">
    <property type="entry name" value="C/EBP"/>
</dbReference>
<accession>A0ABD0XC73</accession>
<dbReference type="CDD" id="cd14693">
    <property type="entry name" value="bZIP_CEBP"/>
    <property type="match status" value="1"/>
</dbReference>
<dbReference type="AlphaFoldDB" id="A0ABD0XC73"/>
<comment type="similarity">
    <text evidence="1">Belongs to the bZIP family. C/EBP subfamily.</text>
</comment>
<reference evidence="3 4" key="1">
    <citation type="submission" date="2024-06" db="EMBL/GenBank/DDBJ databases">
        <authorList>
            <person name="Pan Q."/>
            <person name="Wen M."/>
            <person name="Jouanno E."/>
            <person name="Zahm M."/>
            <person name="Klopp C."/>
            <person name="Cabau C."/>
            <person name="Louis A."/>
            <person name="Berthelot C."/>
            <person name="Parey E."/>
            <person name="Roest Crollius H."/>
            <person name="Montfort J."/>
            <person name="Robinson-Rechavi M."/>
            <person name="Bouchez O."/>
            <person name="Lampietro C."/>
            <person name="Lopez Roques C."/>
            <person name="Donnadieu C."/>
            <person name="Postlethwait J."/>
            <person name="Bobe J."/>
            <person name="Verreycken H."/>
            <person name="Guiguen Y."/>
        </authorList>
    </citation>
    <scope>NUCLEOTIDE SEQUENCE [LARGE SCALE GENOMIC DNA]</scope>
    <source>
        <strain evidence="3">Up_M1</strain>
        <tissue evidence="3">Testis</tissue>
    </source>
</reference>
<dbReference type="Pfam" id="PF07716">
    <property type="entry name" value="bZIP_2"/>
    <property type="match status" value="1"/>
</dbReference>